<dbReference type="AlphaFoldDB" id="F8NVC3"/>
<evidence type="ECO:0000313" key="2">
    <source>
        <dbReference type="EMBL" id="EGO26024.1"/>
    </source>
</evidence>
<organism>
    <name type="scientific">Serpula lacrymans var. lacrymans (strain S7.9)</name>
    <name type="common">Dry rot fungus</name>
    <dbReference type="NCBI Taxonomy" id="578457"/>
    <lineage>
        <taxon>Eukaryota</taxon>
        <taxon>Fungi</taxon>
        <taxon>Dikarya</taxon>
        <taxon>Basidiomycota</taxon>
        <taxon>Agaricomycotina</taxon>
        <taxon>Agaricomycetes</taxon>
        <taxon>Agaricomycetidae</taxon>
        <taxon>Boletales</taxon>
        <taxon>Coniophorineae</taxon>
        <taxon>Serpulaceae</taxon>
        <taxon>Serpula</taxon>
    </lineage>
</organism>
<feature type="region of interest" description="Disordered" evidence="1">
    <location>
        <begin position="226"/>
        <end position="254"/>
    </location>
</feature>
<reference evidence="2" key="1">
    <citation type="submission" date="2011-04" db="EMBL/GenBank/DDBJ databases">
        <title>Evolution of plant cell wall degrading machinery underlies the functional diversity of forest fungi.</title>
        <authorList>
            <consortium name="US DOE Joint Genome Institute (JGI-PGF)"/>
            <person name="Eastwood D.C."/>
            <person name="Floudas D."/>
            <person name="Binder M."/>
            <person name="Majcherczyk A."/>
            <person name="Schneider P."/>
            <person name="Aerts A."/>
            <person name="Asiegbu F.O."/>
            <person name="Baker S.E."/>
            <person name="Barry K."/>
            <person name="Bendiksby M."/>
            <person name="Blumentritt M."/>
            <person name="Coutinho P.M."/>
            <person name="Cullen D."/>
            <person name="Cullen D."/>
            <person name="Gathman A."/>
            <person name="Goodell B."/>
            <person name="Henrissat B."/>
            <person name="Ihrmark K."/>
            <person name="Kauserud H."/>
            <person name="Kohler A."/>
            <person name="LaButti K."/>
            <person name="Lapidus A."/>
            <person name="Lavin J.L."/>
            <person name="Lee Y.-H."/>
            <person name="Lindquist E."/>
            <person name="Lilly W."/>
            <person name="Lucas S."/>
            <person name="Morin E."/>
            <person name="Murat C."/>
            <person name="Oguiza J.A."/>
            <person name="Park J."/>
            <person name="Pisabarro A.G."/>
            <person name="Riley R."/>
            <person name="Rosling A."/>
            <person name="Salamov A."/>
            <person name="Schmidt O."/>
            <person name="Schmutz J."/>
            <person name="Skrede I."/>
            <person name="Stenlid J."/>
            <person name="Wiebenga A."/>
            <person name="Xie X."/>
            <person name="Kues U."/>
            <person name="Hibbett D.S."/>
            <person name="Hoffmeister D."/>
            <person name="Hogberg N."/>
            <person name="Martin F."/>
            <person name="Grigoriev I.V."/>
            <person name="Watkinson S.C."/>
        </authorList>
    </citation>
    <scope>NUCLEOTIDE SEQUENCE</scope>
    <source>
        <strain evidence="2">S7.9</strain>
    </source>
</reference>
<feature type="compositionally biased region" description="Basic residues" evidence="1">
    <location>
        <begin position="243"/>
        <end position="254"/>
    </location>
</feature>
<sequence>MLPSFTPPIYEPHAYAYAGLAFSQLPTIAQHYLTTVARLMPPAAYDPSAIHEERSRLSLSLFRSLQGIDIAMVEKRQEAYSIAKLGDTSPTHEWYETALQKDQERLHEVFNVLLPERERTLDEFMIKFDALVWLDVDGHEDFSLEQWQEHRNNLSTPILNYTGQALVALDSAVSKKNVEGDDNWRSPSVPVSPIWRTHSPRYPRPDKAHSEMQWKVERTLQDIRNKHRGSAYHPPSSVYGGKWHSRKNGRPHSG</sequence>
<proteinExistence type="predicted"/>
<dbReference type="GeneID" id="18819151"/>
<accession>F8NVC3</accession>
<protein>
    <submittedName>
        <fullName evidence="2">Uncharacterized protein</fullName>
    </submittedName>
</protein>
<name>F8NVC3_SERL9</name>
<dbReference type="RefSeq" id="XP_007318146.1">
    <property type="nucleotide sequence ID" value="XM_007318084.1"/>
</dbReference>
<dbReference type="EMBL" id="GL945433">
    <property type="protein sequence ID" value="EGO26024.1"/>
    <property type="molecule type" value="Genomic_DNA"/>
</dbReference>
<dbReference type="OrthoDB" id="2645319at2759"/>
<gene>
    <name evidence="2" type="ORF">SERLADRAFT_466964</name>
</gene>
<dbReference type="Proteomes" id="UP000008064">
    <property type="component" value="Unassembled WGS sequence"/>
</dbReference>
<dbReference type="KEGG" id="sla:SERLADRAFT_466964"/>
<evidence type="ECO:0000256" key="1">
    <source>
        <dbReference type="SAM" id="MobiDB-lite"/>
    </source>
</evidence>
<dbReference type="HOGENOM" id="CLU_1094841_0_0_1"/>